<protein>
    <submittedName>
        <fullName evidence="3">PEP-CTERM sorting domain-containing protein</fullName>
    </submittedName>
</protein>
<dbReference type="NCBIfam" id="TIGR02595">
    <property type="entry name" value="PEP_CTERM"/>
    <property type="match status" value="1"/>
</dbReference>
<dbReference type="Pfam" id="PF07589">
    <property type="entry name" value="PEP-CTERM"/>
    <property type="match status" value="1"/>
</dbReference>
<dbReference type="RefSeq" id="WP_309488890.1">
    <property type="nucleotide sequence ID" value="NZ_JAENIG010000002.1"/>
</dbReference>
<dbReference type="EMBL" id="JAENIG010000002">
    <property type="protein sequence ID" value="MBK1854285.1"/>
    <property type="molecule type" value="Genomic_DNA"/>
</dbReference>
<evidence type="ECO:0000256" key="1">
    <source>
        <dbReference type="SAM" id="SignalP"/>
    </source>
</evidence>
<keyword evidence="1" id="KW-0732">Signal</keyword>
<proteinExistence type="predicted"/>
<feature type="domain" description="Ice-binding protein C-terminal" evidence="2">
    <location>
        <begin position="238"/>
        <end position="259"/>
    </location>
</feature>
<evidence type="ECO:0000313" key="4">
    <source>
        <dbReference type="Proteomes" id="UP000634206"/>
    </source>
</evidence>
<organism evidence="3 4">
    <name type="scientific">Oceaniferula flava</name>
    <dbReference type="NCBI Taxonomy" id="2800421"/>
    <lineage>
        <taxon>Bacteria</taxon>
        <taxon>Pseudomonadati</taxon>
        <taxon>Verrucomicrobiota</taxon>
        <taxon>Verrucomicrobiia</taxon>
        <taxon>Verrucomicrobiales</taxon>
        <taxon>Verrucomicrobiaceae</taxon>
        <taxon>Oceaniferula</taxon>
    </lineage>
</organism>
<accession>A0AAE2SA55</accession>
<feature type="chain" id="PRO_5041918337" evidence="1">
    <location>
        <begin position="23"/>
        <end position="260"/>
    </location>
</feature>
<evidence type="ECO:0000313" key="3">
    <source>
        <dbReference type="EMBL" id="MBK1854285.1"/>
    </source>
</evidence>
<sequence>MKTRKILTTLLPSLLMSGHAMAAGIAVNVDVPDGRGDGDAGIPTINDFISQNPSSGLSASDTFYNSTGGGNASNFGSNFGGGVVIGGFTVTTSHIDGLPNTGTNSGFNAGDTSHNDLNPITEGYAFAAAGTIVTFDGLLVNSSVGDTITLSIWGIGDNISQEGQFTVTYGGNLAAEGNVQSTLYNGATITDRGDATGSIPFVNFTFVADGVTDDISFQIDNGPGTGNATLNGFSLTVVPEPSSAALLGLGFMSLTLRRRR</sequence>
<name>A0AAE2SA55_9BACT</name>
<keyword evidence="4" id="KW-1185">Reference proteome</keyword>
<reference evidence="3" key="1">
    <citation type="submission" date="2021-01" db="EMBL/GenBank/DDBJ databases">
        <title>Modified the classification status of verrucomicrobia.</title>
        <authorList>
            <person name="Feng X."/>
        </authorList>
    </citation>
    <scope>NUCLEOTIDE SEQUENCE</scope>
    <source>
        <strain evidence="3">5K15</strain>
    </source>
</reference>
<dbReference type="InterPro" id="IPR013424">
    <property type="entry name" value="Ice-binding_C"/>
</dbReference>
<evidence type="ECO:0000259" key="2">
    <source>
        <dbReference type="Pfam" id="PF07589"/>
    </source>
</evidence>
<comment type="caution">
    <text evidence="3">The sequence shown here is derived from an EMBL/GenBank/DDBJ whole genome shotgun (WGS) entry which is preliminary data.</text>
</comment>
<dbReference type="AlphaFoldDB" id="A0AAE2SA55"/>
<gene>
    <name evidence="3" type="ORF">JIN83_04910</name>
</gene>
<dbReference type="Proteomes" id="UP000634206">
    <property type="component" value="Unassembled WGS sequence"/>
</dbReference>
<feature type="signal peptide" evidence="1">
    <location>
        <begin position="1"/>
        <end position="22"/>
    </location>
</feature>